<evidence type="ECO:0000313" key="2">
    <source>
        <dbReference type="EMBL" id="ADU46328.1"/>
    </source>
</evidence>
<protein>
    <submittedName>
        <fullName evidence="2">Uncharacterized protein</fullName>
    </submittedName>
</protein>
<dbReference type="Proteomes" id="UP000001402">
    <property type="component" value="Chromosome"/>
</dbReference>
<dbReference type="KEGG" id="rpx:Rpdx1_4783"/>
<organism evidence="2 3">
    <name type="scientific">Rhodopseudomonas palustris (strain DX-1)</name>
    <dbReference type="NCBI Taxonomy" id="652103"/>
    <lineage>
        <taxon>Bacteria</taxon>
        <taxon>Pseudomonadati</taxon>
        <taxon>Pseudomonadota</taxon>
        <taxon>Alphaproteobacteria</taxon>
        <taxon>Hyphomicrobiales</taxon>
        <taxon>Nitrobacteraceae</taxon>
        <taxon>Rhodopseudomonas</taxon>
    </lineage>
</organism>
<evidence type="ECO:0000313" key="3">
    <source>
        <dbReference type="Proteomes" id="UP000001402"/>
    </source>
</evidence>
<dbReference type="HOGENOM" id="CLU_3257091_0_0_5"/>
<feature type="compositionally biased region" description="Basic and acidic residues" evidence="1">
    <location>
        <begin position="33"/>
        <end position="42"/>
    </location>
</feature>
<evidence type="ECO:0000256" key="1">
    <source>
        <dbReference type="SAM" id="MobiDB-lite"/>
    </source>
</evidence>
<feature type="region of interest" description="Disordered" evidence="1">
    <location>
        <begin position="1"/>
        <end position="42"/>
    </location>
</feature>
<reference evidence="2" key="1">
    <citation type="submission" date="2010-12" db="EMBL/GenBank/DDBJ databases">
        <title>Complete sequence of Rhodopseudomonas palustris DX-1.</title>
        <authorList>
            <consortium name="US DOE Joint Genome Institute"/>
            <person name="Lucas S."/>
            <person name="Copeland A."/>
            <person name="Lapidus A."/>
            <person name="Cheng J.-F."/>
            <person name="Goodwin L."/>
            <person name="Pitluck S."/>
            <person name="Misra M."/>
            <person name="Chertkov O."/>
            <person name="Detter J.C."/>
            <person name="Han C."/>
            <person name="Tapia R."/>
            <person name="Land M."/>
            <person name="Hauser L."/>
            <person name="Kyrpides N."/>
            <person name="Ivanova N."/>
            <person name="Ovchinnikova G."/>
            <person name="Logan B."/>
            <person name="Oda Y."/>
            <person name="Harwood C."/>
            <person name="Woyke T."/>
        </authorList>
    </citation>
    <scope>NUCLEOTIDE SEQUENCE [LARGE SCALE GENOMIC DNA]</scope>
    <source>
        <strain evidence="2">DX-1</strain>
    </source>
</reference>
<gene>
    <name evidence="2" type="ordered locus">Rpdx1_4783</name>
</gene>
<sequence length="42" mass="4791">MTDETFHGGVKSPVKRDMDVRKRSSPPQQNGPPRERRAEAIE</sequence>
<dbReference type="AlphaFoldDB" id="E6VE20"/>
<accession>E6VE20</accession>
<dbReference type="EMBL" id="CP002418">
    <property type="protein sequence ID" value="ADU46328.1"/>
    <property type="molecule type" value="Genomic_DNA"/>
</dbReference>
<proteinExistence type="predicted"/>
<name>E6VE20_RHOPX</name>
<dbReference type="STRING" id="652103.Rpdx1_4783"/>